<evidence type="ECO:0000313" key="2">
    <source>
        <dbReference type="Proteomes" id="UP000247346"/>
    </source>
</evidence>
<dbReference type="EMBL" id="MDEK01000004">
    <property type="protein sequence ID" value="PPU83986.1"/>
    <property type="molecule type" value="Genomic_DNA"/>
</dbReference>
<proteinExistence type="predicted"/>
<evidence type="ECO:0000313" key="1">
    <source>
        <dbReference type="EMBL" id="PPU83986.1"/>
    </source>
</evidence>
<organism evidence="1 2">
    <name type="scientific">Xanthomonas sacchari</name>
    <dbReference type="NCBI Taxonomy" id="56458"/>
    <lineage>
        <taxon>Bacteria</taxon>
        <taxon>Pseudomonadati</taxon>
        <taxon>Pseudomonadota</taxon>
        <taxon>Gammaproteobacteria</taxon>
        <taxon>Lysobacterales</taxon>
        <taxon>Lysobacteraceae</taxon>
        <taxon>Xanthomonas</taxon>
    </lineage>
</organism>
<accession>A0A2P5Z700</accession>
<sequence>MQDPSEFQHNLSQSALDFQTRVWPRIASHPRIGGGELHLVEANVDTGLARDLDTLAGIDAWQVVGNRIGMRSIASRVQWGQDRRTFSIRYRKPSGAGTEYEKRLAAIKHPELGLSYPHLTVQAFLDQRGGRVCSVAAITTEHLILQAEKLLGWGRMADGSKRRFGRRRLPDGTEFLYMHWDYLLFTELAPHLTIFEGAAADVG</sequence>
<gene>
    <name evidence="1" type="ORF">XsacCFBP4641_06345</name>
</gene>
<dbReference type="OrthoDB" id="6000959at2"/>
<protein>
    <submittedName>
        <fullName evidence="1">Uncharacterized protein</fullName>
    </submittedName>
</protein>
<dbReference type="Proteomes" id="UP000247346">
    <property type="component" value="Unassembled WGS sequence"/>
</dbReference>
<reference evidence="1 2" key="1">
    <citation type="submission" date="2016-08" db="EMBL/GenBank/DDBJ databases">
        <authorList>
            <person name="Seilhamer J.J."/>
        </authorList>
    </citation>
    <scope>NUCLEOTIDE SEQUENCE [LARGE SCALE GENOMIC DNA]</scope>
    <source>
        <strain evidence="1 2">CFBP4641</strain>
    </source>
</reference>
<dbReference type="GeneID" id="93877057"/>
<dbReference type="AlphaFoldDB" id="A0A2P5Z700"/>
<comment type="caution">
    <text evidence="1">The sequence shown here is derived from an EMBL/GenBank/DDBJ whole genome shotgun (WGS) entry which is preliminary data.</text>
</comment>
<name>A0A2P5Z700_9XANT</name>
<dbReference type="RefSeq" id="WP_010340658.1">
    <property type="nucleotide sequence ID" value="NZ_CP132343.1"/>
</dbReference>